<evidence type="ECO:0000259" key="1">
    <source>
        <dbReference type="SMART" id="SM00953"/>
    </source>
</evidence>
<dbReference type="Proteomes" id="UP001202248">
    <property type="component" value="Unassembled WGS sequence"/>
</dbReference>
<name>A0ABS9SIH6_9BACT</name>
<evidence type="ECO:0000313" key="3">
    <source>
        <dbReference type="Proteomes" id="UP001202248"/>
    </source>
</evidence>
<dbReference type="EMBL" id="JAKWBL010000001">
    <property type="protein sequence ID" value="MCH5598164.1"/>
    <property type="molecule type" value="Genomic_DNA"/>
</dbReference>
<dbReference type="Pfam" id="PF08808">
    <property type="entry name" value="RES"/>
    <property type="match status" value="1"/>
</dbReference>
<evidence type="ECO:0000313" key="2">
    <source>
        <dbReference type="EMBL" id="MCH5598164.1"/>
    </source>
</evidence>
<protein>
    <submittedName>
        <fullName evidence="2">RES family NAD+ phosphorylase</fullName>
    </submittedName>
</protein>
<keyword evidence="3" id="KW-1185">Reference proteome</keyword>
<accession>A0ABS9SIH6</accession>
<dbReference type="RefSeq" id="WP_240827516.1">
    <property type="nucleotide sequence ID" value="NZ_JAKWBL010000001.1"/>
</dbReference>
<comment type="caution">
    <text evidence="2">The sequence shown here is derived from an EMBL/GenBank/DDBJ whole genome shotgun (WGS) entry which is preliminary data.</text>
</comment>
<feature type="domain" description="RES" evidence="1">
    <location>
        <begin position="14"/>
        <end position="139"/>
    </location>
</feature>
<dbReference type="SMART" id="SM00953">
    <property type="entry name" value="RES"/>
    <property type="match status" value="1"/>
</dbReference>
<reference evidence="2 3" key="1">
    <citation type="submission" date="2022-02" db="EMBL/GenBank/DDBJ databases">
        <authorList>
            <person name="Min J."/>
        </authorList>
    </citation>
    <scope>NUCLEOTIDE SEQUENCE [LARGE SCALE GENOMIC DNA]</scope>
    <source>
        <strain evidence="2 3">GR10-1</strain>
    </source>
</reference>
<sequence>MTIYRLVRSEFKDDLSGYGAFLYGGRWNSKGQYALYCAQHISLAVLEIVVNYDRTATPLLPSYHLVEIQVPDSEIIEIDTSVLKKNWSVDSDYTQYIGDEFLQSKSDVILKIPSAVIPEESNYLLNPAHNDFKKVTIATTRQYGLDSRLF</sequence>
<organism evidence="2 3">
    <name type="scientific">Niabella ginsengisoli</name>
    <dbReference type="NCBI Taxonomy" id="522298"/>
    <lineage>
        <taxon>Bacteria</taxon>
        <taxon>Pseudomonadati</taxon>
        <taxon>Bacteroidota</taxon>
        <taxon>Chitinophagia</taxon>
        <taxon>Chitinophagales</taxon>
        <taxon>Chitinophagaceae</taxon>
        <taxon>Niabella</taxon>
    </lineage>
</organism>
<gene>
    <name evidence="2" type="ORF">MKP09_09695</name>
</gene>
<dbReference type="InterPro" id="IPR014914">
    <property type="entry name" value="RES_dom"/>
</dbReference>
<proteinExistence type="predicted"/>